<dbReference type="EMBL" id="QQXL01000009">
    <property type="protein sequence ID" value="RKW69439.1"/>
    <property type="molecule type" value="Genomic_DNA"/>
</dbReference>
<gene>
    <name evidence="2" type="ORF">DWQ67_12840</name>
</gene>
<comment type="caution">
    <text evidence="2">The sequence shown here is derived from an EMBL/GenBank/DDBJ whole genome shotgun (WGS) entry which is preliminary data.</text>
</comment>
<dbReference type="AlphaFoldDB" id="A0A496PFE5"/>
<dbReference type="Pfam" id="PF06013">
    <property type="entry name" value="WXG100"/>
    <property type="match status" value="1"/>
</dbReference>
<dbReference type="SUPFAM" id="SSF140453">
    <property type="entry name" value="EsxAB dimer-like"/>
    <property type="match status" value="1"/>
</dbReference>
<dbReference type="InterPro" id="IPR036689">
    <property type="entry name" value="ESAT-6-like_sf"/>
</dbReference>
<proteinExistence type="inferred from homology"/>
<dbReference type="InterPro" id="IPR010310">
    <property type="entry name" value="T7SS_ESAT-6-like"/>
</dbReference>
<dbReference type="Proteomes" id="UP000273119">
    <property type="component" value="Unassembled WGS sequence"/>
</dbReference>
<comment type="similarity">
    <text evidence="1">Belongs to the WXG100 family.</text>
</comment>
<keyword evidence="3" id="KW-1185">Reference proteome</keyword>
<name>A0A496PFE5_9MICC</name>
<organism evidence="2 3">
    <name type="scientific">Galactobacter caseinivorans</name>
    <dbReference type="NCBI Taxonomy" id="2676123"/>
    <lineage>
        <taxon>Bacteria</taxon>
        <taxon>Bacillati</taxon>
        <taxon>Actinomycetota</taxon>
        <taxon>Actinomycetes</taxon>
        <taxon>Micrococcales</taxon>
        <taxon>Micrococcaceae</taxon>
        <taxon>Galactobacter</taxon>
    </lineage>
</organism>
<accession>A0A496PFE5</accession>
<dbReference type="RefSeq" id="WP_121486010.1">
    <property type="nucleotide sequence ID" value="NZ_QQXL01000009.1"/>
</dbReference>
<evidence type="ECO:0000256" key="1">
    <source>
        <dbReference type="RuleBase" id="RU362001"/>
    </source>
</evidence>
<protein>
    <recommendedName>
        <fullName evidence="1">ESAT-6-like protein</fullName>
    </recommendedName>
</protein>
<dbReference type="NCBIfam" id="TIGR03930">
    <property type="entry name" value="WXG100_ESAT6"/>
    <property type="match status" value="1"/>
</dbReference>
<evidence type="ECO:0000313" key="3">
    <source>
        <dbReference type="Proteomes" id="UP000273119"/>
    </source>
</evidence>
<sequence>MTQFTADTQQMRTKSAQVLRTAEQVRTEVNSLQASLLQLQGAWSGGASTQFQSLLTQWRAVQSKVEASLTQISTALTTASTQYDEAERTNRALFQH</sequence>
<dbReference type="Gene3D" id="1.10.287.1060">
    <property type="entry name" value="ESAT-6-like"/>
    <property type="match status" value="1"/>
</dbReference>
<evidence type="ECO:0000313" key="2">
    <source>
        <dbReference type="EMBL" id="RKW69439.1"/>
    </source>
</evidence>
<reference evidence="2 3" key="1">
    <citation type="submission" date="2018-07" db="EMBL/GenBank/DDBJ databases">
        <title>Arthrobacter sp. nov., isolated from raw cow's milk with high bacterial count.</title>
        <authorList>
            <person name="Hahne J."/>
            <person name="Isele D."/>
            <person name="Lipski A."/>
        </authorList>
    </citation>
    <scope>NUCLEOTIDE SEQUENCE [LARGE SCALE GENOMIC DNA]</scope>
    <source>
        <strain evidence="2 3">JZ R-183</strain>
    </source>
</reference>